<evidence type="ECO:0000313" key="2">
    <source>
        <dbReference type="Proteomes" id="UP001558613"/>
    </source>
</evidence>
<dbReference type="EMBL" id="JAYMGO010000021">
    <property type="protein sequence ID" value="KAL1252754.1"/>
    <property type="molecule type" value="Genomic_DNA"/>
</dbReference>
<gene>
    <name evidence="1" type="ORF">QQF64_017447</name>
</gene>
<evidence type="ECO:0000313" key="1">
    <source>
        <dbReference type="EMBL" id="KAL1252754.1"/>
    </source>
</evidence>
<comment type="caution">
    <text evidence="1">The sequence shown here is derived from an EMBL/GenBank/DDBJ whole genome shotgun (WGS) entry which is preliminary data.</text>
</comment>
<organism evidence="1 2">
    <name type="scientific">Cirrhinus molitorella</name>
    <name type="common">mud carp</name>
    <dbReference type="NCBI Taxonomy" id="172907"/>
    <lineage>
        <taxon>Eukaryota</taxon>
        <taxon>Metazoa</taxon>
        <taxon>Chordata</taxon>
        <taxon>Craniata</taxon>
        <taxon>Vertebrata</taxon>
        <taxon>Euteleostomi</taxon>
        <taxon>Actinopterygii</taxon>
        <taxon>Neopterygii</taxon>
        <taxon>Teleostei</taxon>
        <taxon>Ostariophysi</taxon>
        <taxon>Cypriniformes</taxon>
        <taxon>Cyprinidae</taxon>
        <taxon>Labeoninae</taxon>
        <taxon>Labeonini</taxon>
        <taxon>Cirrhinus</taxon>
    </lineage>
</organism>
<accession>A0ABR3LIP3</accession>
<reference evidence="1 2" key="1">
    <citation type="submission" date="2023-09" db="EMBL/GenBank/DDBJ databases">
        <authorList>
            <person name="Wang M."/>
        </authorList>
    </citation>
    <scope>NUCLEOTIDE SEQUENCE [LARGE SCALE GENOMIC DNA]</scope>
    <source>
        <strain evidence="1">GT-2023</strain>
        <tissue evidence="1">Liver</tissue>
    </source>
</reference>
<sequence length="92" mass="10299">MEGRGMDPLRQTILDTHAYTHTHWPQHPSSNCNYFSTVCHLRQPGPISLMHPPYPPAQTGPAFGLMAIDVIGPHPHTMTQRGYKDVSGWPAR</sequence>
<keyword evidence="2" id="KW-1185">Reference proteome</keyword>
<protein>
    <submittedName>
        <fullName evidence="1">Uncharacterized protein</fullName>
    </submittedName>
</protein>
<proteinExistence type="predicted"/>
<dbReference type="Proteomes" id="UP001558613">
    <property type="component" value="Unassembled WGS sequence"/>
</dbReference>
<name>A0ABR3LIP3_9TELE</name>